<dbReference type="CDD" id="cd00066">
    <property type="entry name" value="G-alpha"/>
    <property type="match status" value="1"/>
</dbReference>
<feature type="binding site" evidence="8">
    <location>
        <begin position="224"/>
        <end position="230"/>
    </location>
    <ligand>
        <name>GTP</name>
        <dbReference type="ChEBI" id="CHEBI:37565"/>
    </ligand>
</feature>
<dbReference type="InterPro" id="IPR000367">
    <property type="entry name" value="Gprotein_alpha_S"/>
</dbReference>
<dbReference type="GO" id="GO:0046872">
    <property type="term" value="F:metal ion binding"/>
    <property type="evidence" value="ECO:0007669"/>
    <property type="project" value="UniProtKB-UniRule"/>
</dbReference>
<evidence type="ECO:0000256" key="11">
    <source>
        <dbReference type="SAM" id="MobiDB-lite"/>
    </source>
</evidence>
<keyword evidence="4 8" id="KW-0547">Nucleotide-binding</keyword>
<dbReference type="GO" id="GO:0003924">
    <property type="term" value="F:GTPase activity"/>
    <property type="evidence" value="ECO:0007669"/>
    <property type="project" value="UniProtKB-UniRule"/>
</dbReference>
<feature type="compositionally biased region" description="Basic and acidic residues" evidence="11">
    <location>
        <begin position="62"/>
        <end position="72"/>
    </location>
</feature>
<dbReference type="PRINTS" id="PR00318">
    <property type="entry name" value="GPROTEINA"/>
</dbReference>
<dbReference type="InterPro" id="IPR027417">
    <property type="entry name" value="P-loop_NTPase"/>
</dbReference>
<evidence type="ECO:0000256" key="7">
    <source>
        <dbReference type="ARBA" id="ARBA00023224"/>
    </source>
</evidence>
<dbReference type="InterPro" id="IPR011025">
    <property type="entry name" value="GproteinA_insert"/>
</dbReference>
<feature type="binding site" evidence="9">
    <location>
        <position position="230"/>
    </location>
    <ligand>
        <name>Mg(2+)</name>
        <dbReference type="ChEBI" id="CHEBI:18420"/>
    </ligand>
</feature>
<reference evidence="13" key="1">
    <citation type="submission" date="2016-11" db="UniProtKB">
        <authorList>
            <consortium name="WormBaseParasite"/>
        </authorList>
    </citation>
    <scope>IDENTIFICATION</scope>
</reference>
<comment type="subcellular location">
    <subcellularLocation>
        <location evidence="10">Cell membrane</location>
    </subcellularLocation>
</comment>
<evidence type="ECO:0000256" key="4">
    <source>
        <dbReference type="ARBA" id="ARBA00022741"/>
    </source>
</evidence>
<dbReference type="GO" id="GO:0007606">
    <property type="term" value="P:sensory perception of chemical stimulus"/>
    <property type="evidence" value="ECO:0007669"/>
    <property type="project" value="TreeGrafter"/>
</dbReference>
<dbReference type="SUPFAM" id="SSF47895">
    <property type="entry name" value="Transducin (alpha subunit), insertion domain"/>
    <property type="match status" value="1"/>
</dbReference>
<feature type="binding site" evidence="8">
    <location>
        <begin position="98"/>
        <end position="103"/>
    </location>
    <ligand>
        <name>GTP</name>
        <dbReference type="ChEBI" id="CHEBI:37565"/>
    </ligand>
</feature>
<evidence type="ECO:0000256" key="2">
    <source>
        <dbReference type="ARBA" id="ARBA00011356"/>
    </source>
</evidence>
<name>A0A1I8IED3_9PLAT</name>
<feature type="binding site" evidence="9">
    <location>
        <position position="102"/>
    </location>
    <ligand>
        <name>Mg(2+)</name>
        <dbReference type="ChEBI" id="CHEBI:18420"/>
    </ligand>
</feature>
<evidence type="ECO:0000256" key="5">
    <source>
        <dbReference type="ARBA" id="ARBA00022842"/>
    </source>
</evidence>
<evidence type="ECO:0000256" key="9">
    <source>
        <dbReference type="PIRSR" id="PIRSR601019-2"/>
    </source>
</evidence>
<comment type="subunit">
    <text evidence="2 10">G proteins are composed of 3 units; alpha, beta and gamma. The alpha chain contains the guanine nucleotide binding site.</text>
</comment>
<keyword evidence="10" id="KW-0472">Membrane</keyword>
<dbReference type="Gene3D" id="3.40.50.300">
    <property type="entry name" value="P-loop containing nucleotide triphosphate hydrolases"/>
    <property type="match status" value="1"/>
</dbReference>
<evidence type="ECO:0000256" key="10">
    <source>
        <dbReference type="RuleBase" id="RU369121"/>
    </source>
</evidence>
<feature type="binding site" evidence="8">
    <location>
        <begin position="318"/>
        <end position="321"/>
    </location>
    <ligand>
        <name>GTP</name>
        <dbReference type="ChEBI" id="CHEBI:37565"/>
    </ligand>
</feature>
<dbReference type="Pfam" id="PF00503">
    <property type="entry name" value="G-alpha"/>
    <property type="match status" value="1"/>
</dbReference>
<dbReference type="GO" id="GO:0007191">
    <property type="term" value="P:adenylate cyclase-activating dopamine receptor signaling pathway"/>
    <property type="evidence" value="ECO:0007669"/>
    <property type="project" value="TreeGrafter"/>
</dbReference>
<dbReference type="GO" id="GO:0001664">
    <property type="term" value="F:G protein-coupled receptor binding"/>
    <property type="evidence" value="ECO:0007669"/>
    <property type="project" value="TreeGrafter"/>
</dbReference>
<dbReference type="PRINTS" id="PR00443">
    <property type="entry name" value="GPROTEINAS"/>
</dbReference>
<keyword evidence="3 9" id="KW-0479">Metal-binding</keyword>
<keyword evidence="12" id="KW-1185">Reference proteome</keyword>
<dbReference type="PANTHER" id="PTHR10218:SF212">
    <property type="entry name" value="G PROTEIN ALPHA S SUBUNIT"/>
    <property type="match status" value="1"/>
</dbReference>
<evidence type="ECO:0000313" key="12">
    <source>
        <dbReference type="Proteomes" id="UP000095280"/>
    </source>
</evidence>
<protein>
    <recommendedName>
        <fullName evidence="10">Guanine nucleotide-binding protein G(s) subunit alpha</fullName>
    </recommendedName>
    <alternativeName>
        <fullName evidence="10">Adenylate cyclase-stimulating G alpha protein</fullName>
    </alternativeName>
</protein>
<organism evidence="12 13">
    <name type="scientific">Macrostomum lignano</name>
    <dbReference type="NCBI Taxonomy" id="282301"/>
    <lineage>
        <taxon>Eukaryota</taxon>
        <taxon>Metazoa</taxon>
        <taxon>Spiralia</taxon>
        <taxon>Lophotrochozoa</taxon>
        <taxon>Platyhelminthes</taxon>
        <taxon>Rhabditophora</taxon>
        <taxon>Macrostomorpha</taxon>
        <taxon>Macrostomida</taxon>
        <taxon>Macrostomidae</taxon>
        <taxon>Macrostomum</taxon>
    </lineage>
</organism>
<dbReference type="GO" id="GO:0005737">
    <property type="term" value="C:cytoplasm"/>
    <property type="evidence" value="ECO:0007669"/>
    <property type="project" value="TreeGrafter"/>
</dbReference>
<dbReference type="WBParaSite" id="maker-uti_cns_0011958-snap-gene-0.4-mRNA-1">
    <property type="protein sequence ID" value="maker-uti_cns_0011958-snap-gene-0.4-mRNA-1"/>
    <property type="gene ID" value="maker-uti_cns_0011958-snap-gene-0.4"/>
</dbReference>
<dbReference type="Gene3D" id="1.10.400.10">
    <property type="entry name" value="GI Alpha 1, domain 2-like"/>
    <property type="match status" value="1"/>
</dbReference>
<comment type="similarity">
    <text evidence="1 10">Belongs to the G-alpha family. G(s) subfamily.</text>
</comment>
<dbReference type="GO" id="GO:0031683">
    <property type="term" value="F:G-protein beta/gamma-subunit complex binding"/>
    <property type="evidence" value="ECO:0007669"/>
    <property type="project" value="UniProtKB-UniRule"/>
</dbReference>
<feature type="region of interest" description="Disordered" evidence="11">
    <location>
        <begin position="40"/>
        <end position="72"/>
    </location>
</feature>
<dbReference type="SMART" id="SM00275">
    <property type="entry name" value="G_alpha"/>
    <property type="match status" value="1"/>
</dbReference>
<dbReference type="FunFam" id="3.40.50.300:FF:001599">
    <property type="entry name" value="guanine nucleotide-binding protein G(Olf) subunit alpha"/>
    <property type="match status" value="1"/>
</dbReference>
<dbReference type="Proteomes" id="UP000095280">
    <property type="component" value="Unplaced"/>
</dbReference>
<dbReference type="PROSITE" id="PS51882">
    <property type="entry name" value="G_ALPHA"/>
    <property type="match status" value="1"/>
</dbReference>
<dbReference type="GO" id="GO:0005525">
    <property type="term" value="F:GTP binding"/>
    <property type="evidence" value="ECO:0007669"/>
    <property type="project" value="UniProtKB-UniRule"/>
</dbReference>
<feature type="binding site" evidence="8">
    <location>
        <position position="390"/>
    </location>
    <ligand>
        <name>GTP</name>
        <dbReference type="ChEBI" id="CHEBI:37565"/>
    </ligand>
</feature>
<evidence type="ECO:0000256" key="3">
    <source>
        <dbReference type="ARBA" id="ARBA00022723"/>
    </source>
</evidence>
<feature type="binding site" evidence="8">
    <location>
        <begin position="199"/>
        <end position="200"/>
    </location>
    <ligand>
        <name>GTP</name>
        <dbReference type="ChEBI" id="CHEBI:37565"/>
    </ligand>
</feature>
<keyword evidence="10" id="KW-1003">Cell membrane</keyword>
<dbReference type="GO" id="GO:0005834">
    <property type="term" value="C:heterotrimeric G-protein complex"/>
    <property type="evidence" value="ECO:0007669"/>
    <property type="project" value="UniProtKB-UniRule"/>
</dbReference>
<evidence type="ECO:0000256" key="6">
    <source>
        <dbReference type="ARBA" id="ARBA00023134"/>
    </source>
</evidence>
<comment type="function">
    <text evidence="10">Guanine nucleotide-binding proteins (G proteins) function as transducers in numerous signaling pathways controlled by G protein-coupled receptors (GPCRs).</text>
</comment>
<dbReference type="AlphaFoldDB" id="A0A1I8IED3"/>
<evidence type="ECO:0000256" key="8">
    <source>
        <dbReference type="PIRSR" id="PIRSR601019-1"/>
    </source>
</evidence>
<proteinExistence type="inferred from homology"/>
<dbReference type="SUPFAM" id="SSF52540">
    <property type="entry name" value="P-loop containing nucleoside triphosphate hydrolases"/>
    <property type="match status" value="1"/>
</dbReference>
<keyword evidence="5 9" id="KW-0460">Magnesium</keyword>
<sequence>NELSSNYCRSPSAASPETLKARKFYCQQLAVTMSCFRPKTKDGDGEVANGKVPGSGKMAKSAGKDKAKERKDDIEKKLKQEKKQHAMTHKIPVVGAGESGKSTLIKQMQILYLTGYDDSARREKVPDIRRNIRDGMLSITGAMPNLNPPVQLEHPEYQEYVDYVQNESTAKDFDYPENSLNTAAHCGRTKAFKRHLLIDSAKWFLDKCAEVAKPEYLPDEQDILRCRVLTSGIFETKFTVEKVMFHMFDVGGQREERRKWIQVFHDITAVIFVCACSGYDSRLREDPTQNRLKESIELFRTIWNNRYLKQNSVILFLNKQDTFQEKILKGKTKLEDFFEEYKNYPQPGPDSENPKEEPELTRAKSFVRDKFQAIAQGDGQRRCYPHYTTAVDTENIRRVFADCQTILRRVYMAQLNLL</sequence>
<evidence type="ECO:0000313" key="13">
    <source>
        <dbReference type="WBParaSite" id="maker-uti_cns_0011958-snap-gene-0.4-mRNA-1"/>
    </source>
</evidence>
<accession>A0A1I8IED3</accession>
<keyword evidence="7 10" id="KW-0807">Transducer</keyword>
<dbReference type="InterPro" id="IPR001019">
    <property type="entry name" value="Gprotein_alpha_su"/>
</dbReference>
<evidence type="ECO:0000256" key="1">
    <source>
        <dbReference type="ARBA" id="ARBA00007172"/>
    </source>
</evidence>
<feature type="binding site" evidence="8">
    <location>
        <begin position="249"/>
        <end position="253"/>
    </location>
    <ligand>
        <name>GTP</name>
        <dbReference type="ChEBI" id="CHEBI:37565"/>
    </ligand>
</feature>
<keyword evidence="6 8" id="KW-0342">GTP-binding</keyword>
<dbReference type="PANTHER" id="PTHR10218">
    <property type="entry name" value="GTP-BINDING PROTEIN ALPHA SUBUNIT"/>
    <property type="match status" value="1"/>
</dbReference>